<reference evidence="1 2" key="1">
    <citation type="submission" date="2014-04" db="EMBL/GenBank/DDBJ databases">
        <authorList>
            <consortium name="DOE Joint Genome Institute"/>
            <person name="Kuo A."/>
            <person name="Gay G."/>
            <person name="Dore J."/>
            <person name="Kohler A."/>
            <person name="Nagy L.G."/>
            <person name="Floudas D."/>
            <person name="Copeland A."/>
            <person name="Barry K.W."/>
            <person name="Cichocki N."/>
            <person name="Veneault-Fourrey C."/>
            <person name="LaButti K."/>
            <person name="Lindquist E.A."/>
            <person name="Lipzen A."/>
            <person name="Lundell T."/>
            <person name="Morin E."/>
            <person name="Murat C."/>
            <person name="Sun H."/>
            <person name="Tunlid A."/>
            <person name="Henrissat B."/>
            <person name="Grigoriev I.V."/>
            <person name="Hibbett D.S."/>
            <person name="Martin F."/>
            <person name="Nordberg H.P."/>
            <person name="Cantor M.N."/>
            <person name="Hua S.X."/>
        </authorList>
    </citation>
    <scope>NUCLEOTIDE SEQUENCE [LARGE SCALE GENOMIC DNA]</scope>
    <source>
        <strain evidence="2">h7</strain>
    </source>
</reference>
<gene>
    <name evidence="1" type="ORF">M413DRAFT_347908</name>
</gene>
<reference evidence="2" key="2">
    <citation type="submission" date="2015-01" db="EMBL/GenBank/DDBJ databases">
        <title>Evolutionary Origins and Diversification of the Mycorrhizal Mutualists.</title>
        <authorList>
            <consortium name="DOE Joint Genome Institute"/>
            <consortium name="Mycorrhizal Genomics Consortium"/>
            <person name="Kohler A."/>
            <person name="Kuo A."/>
            <person name="Nagy L.G."/>
            <person name="Floudas D."/>
            <person name="Copeland A."/>
            <person name="Barry K.W."/>
            <person name="Cichocki N."/>
            <person name="Veneault-Fourrey C."/>
            <person name="LaButti K."/>
            <person name="Lindquist E.A."/>
            <person name="Lipzen A."/>
            <person name="Lundell T."/>
            <person name="Morin E."/>
            <person name="Murat C."/>
            <person name="Riley R."/>
            <person name="Ohm R."/>
            <person name="Sun H."/>
            <person name="Tunlid A."/>
            <person name="Henrissat B."/>
            <person name="Grigoriev I.V."/>
            <person name="Hibbett D.S."/>
            <person name="Martin F."/>
        </authorList>
    </citation>
    <scope>NUCLEOTIDE SEQUENCE [LARGE SCALE GENOMIC DNA]</scope>
    <source>
        <strain evidence="2">h7</strain>
    </source>
</reference>
<dbReference type="AlphaFoldDB" id="A0A0C3BW06"/>
<accession>A0A0C3BW06</accession>
<dbReference type="Proteomes" id="UP000053424">
    <property type="component" value="Unassembled WGS sequence"/>
</dbReference>
<evidence type="ECO:0000313" key="2">
    <source>
        <dbReference type="Proteomes" id="UP000053424"/>
    </source>
</evidence>
<keyword evidence="2" id="KW-1185">Reference proteome</keyword>
<proteinExistence type="predicted"/>
<name>A0A0C3BW06_HEBCY</name>
<sequence length="121" mass="13506">MARWRYGARRVRFFHRFFSLGCQHKTSPLDGERDEKMEGRTLKPLPNASIQKGPKRCRARWRGSTRLYLFSFIVTQTKSEADIVVNQLRMSAMALCAGGTFGVFPSAAACSGRIEAASSSA</sequence>
<protein>
    <submittedName>
        <fullName evidence="1">Uncharacterized protein</fullName>
    </submittedName>
</protein>
<dbReference type="HOGENOM" id="CLU_2038357_0_0_1"/>
<organism evidence="1 2">
    <name type="scientific">Hebeloma cylindrosporum</name>
    <dbReference type="NCBI Taxonomy" id="76867"/>
    <lineage>
        <taxon>Eukaryota</taxon>
        <taxon>Fungi</taxon>
        <taxon>Dikarya</taxon>
        <taxon>Basidiomycota</taxon>
        <taxon>Agaricomycotina</taxon>
        <taxon>Agaricomycetes</taxon>
        <taxon>Agaricomycetidae</taxon>
        <taxon>Agaricales</taxon>
        <taxon>Agaricineae</taxon>
        <taxon>Hymenogastraceae</taxon>
        <taxon>Hebeloma</taxon>
    </lineage>
</organism>
<dbReference type="EMBL" id="KN831818">
    <property type="protein sequence ID" value="KIM35576.1"/>
    <property type="molecule type" value="Genomic_DNA"/>
</dbReference>
<evidence type="ECO:0000313" key="1">
    <source>
        <dbReference type="EMBL" id="KIM35576.1"/>
    </source>
</evidence>